<name>A0A7W9FLC6_9HYPH</name>
<dbReference type="SUPFAM" id="SSF55826">
    <property type="entry name" value="YbaK/ProRS associated domain"/>
    <property type="match status" value="1"/>
</dbReference>
<dbReference type="Proteomes" id="UP000523821">
    <property type="component" value="Unassembled WGS sequence"/>
</dbReference>
<reference evidence="2 3" key="1">
    <citation type="submission" date="2020-08" db="EMBL/GenBank/DDBJ databases">
        <title>Genomic Encyclopedia of Type Strains, Phase IV (KMG-IV): sequencing the most valuable type-strain genomes for metagenomic binning, comparative biology and taxonomic classification.</title>
        <authorList>
            <person name="Goeker M."/>
        </authorList>
    </citation>
    <scope>NUCLEOTIDE SEQUENCE [LARGE SCALE GENOMIC DNA]</scope>
    <source>
        <strain evidence="2 3">DSM 16268</strain>
    </source>
</reference>
<dbReference type="Pfam" id="PF04073">
    <property type="entry name" value="tRNA_edit"/>
    <property type="match status" value="1"/>
</dbReference>
<comment type="caution">
    <text evidence="2">The sequence shown here is derived from an EMBL/GenBank/DDBJ whole genome shotgun (WGS) entry which is preliminary data.</text>
</comment>
<dbReference type="InterPro" id="IPR036754">
    <property type="entry name" value="YbaK/aa-tRNA-synt-asso_dom_sf"/>
</dbReference>
<dbReference type="GO" id="GO:0002161">
    <property type="term" value="F:aminoacyl-tRNA deacylase activity"/>
    <property type="evidence" value="ECO:0007669"/>
    <property type="project" value="InterPro"/>
</dbReference>
<organism evidence="2 3">
    <name type="scientific">Prosthecomicrobium pneumaticum</name>
    <dbReference type="NCBI Taxonomy" id="81895"/>
    <lineage>
        <taxon>Bacteria</taxon>
        <taxon>Pseudomonadati</taxon>
        <taxon>Pseudomonadota</taxon>
        <taxon>Alphaproteobacteria</taxon>
        <taxon>Hyphomicrobiales</taxon>
        <taxon>Kaistiaceae</taxon>
        <taxon>Prosthecomicrobium</taxon>
    </lineage>
</organism>
<feature type="domain" description="YbaK/aminoacyl-tRNA synthetase-associated" evidence="1">
    <location>
        <begin position="30"/>
        <end position="143"/>
    </location>
</feature>
<sequence length="158" mass="16372">MSEKSDALGRVRKAAEALGLVVEPVVMPAETRSAEDAARACGCVVGRIVKSLVFRGAESGRPVLLLVSGANRVDEKVASALLGEPIVRPDAAFVRAETGFAIGGIPPFGHSRALPTFIDRDLLTHQTVWAAAGTPKAVFEVDPCRLAAATGAAIVAMV</sequence>
<accession>A0A7W9FLC6</accession>
<gene>
    <name evidence="2" type="ORF">GGQ63_001842</name>
</gene>
<dbReference type="PANTHER" id="PTHR30411:SF1">
    <property type="entry name" value="CYTOPLASMIC PROTEIN"/>
    <property type="match status" value="1"/>
</dbReference>
<dbReference type="RefSeq" id="WP_183854903.1">
    <property type="nucleotide sequence ID" value="NZ_JACHOO010000003.1"/>
</dbReference>
<dbReference type="InterPro" id="IPR007214">
    <property type="entry name" value="YbaK/aa-tRNA-synth-assoc-dom"/>
</dbReference>
<evidence type="ECO:0000313" key="2">
    <source>
        <dbReference type="EMBL" id="MBB5752788.1"/>
    </source>
</evidence>
<dbReference type="AlphaFoldDB" id="A0A7W9FLC6"/>
<protein>
    <submittedName>
        <fullName evidence="2">Prolyl-tRNA editing enzyme YbaK/EbsC (Cys-tRNA(Pro) deacylase)</fullName>
    </submittedName>
</protein>
<dbReference type="Gene3D" id="3.90.960.10">
    <property type="entry name" value="YbaK/aminoacyl-tRNA synthetase-associated domain"/>
    <property type="match status" value="1"/>
</dbReference>
<dbReference type="EMBL" id="JACHOO010000003">
    <property type="protein sequence ID" value="MBB5752788.1"/>
    <property type="molecule type" value="Genomic_DNA"/>
</dbReference>
<evidence type="ECO:0000313" key="3">
    <source>
        <dbReference type="Proteomes" id="UP000523821"/>
    </source>
</evidence>
<dbReference type="CDD" id="cd04333">
    <property type="entry name" value="ProX_deacylase"/>
    <property type="match status" value="1"/>
</dbReference>
<proteinExistence type="predicted"/>
<dbReference type="PANTHER" id="PTHR30411">
    <property type="entry name" value="CYTOPLASMIC PROTEIN"/>
    <property type="match status" value="1"/>
</dbReference>
<keyword evidence="3" id="KW-1185">Reference proteome</keyword>
<evidence type="ECO:0000259" key="1">
    <source>
        <dbReference type="Pfam" id="PF04073"/>
    </source>
</evidence>